<evidence type="ECO:0000313" key="3">
    <source>
        <dbReference type="Proteomes" id="UP001248536"/>
    </source>
</evidence>
<comment type="caution">
    <text evidence="2">The sequence shown here is derived from an EMBL/GenBank/DDBJ whole genome shotgun (WGS) entry which is preliminary data.</text>
</comment>
<feature type="transmembrane region" description="Helical" evidence="1">
    <location>
        <begin position="40"/>
        <end position="62"/>
    </location>
</feature>
<keyword evidence="1" id="KW-1133">Transmembrane helix</keyword>
<organism evidence="2 3">
    <name type="scientific">Haloarcula argentinensis</name>
    <dbReference type="NCBI Taxonomy" id="43776"/>
    <lineage>
        <taxon>Archaea</taxon>
        <taxon>Methanobacteriati</taxon>
        <taxon>Methanobacteriota</taxon>
        <taxon>Stenosarchaea group</taxon>
        <taxon>Halobacteria</taxon>
        <taxon>Halobacteriales</taxon>
        <taxon>Haloarculaceae</taxon>
        <taxon>Haloarcula</taxon>
    </lineage>
</organism>
<evidence type="ECO:0000256" key="1">
    <source>
        <dbReference type="SAM" id="Phobius"/>
    </source>
</evidence>
<sequence length="93" mass="9872">MSYETGAVKWMAGMLLSAQGFVALYIFGNGIWNTVSHFRALLTALSSETLAGLIQGLIAIYVPTPDSVVSSLILYPVVGGAVGALLWYKGSKF</sequence>
<keyword evidence="1" id="KW-0812">Transmembrane</keyword>
<proteinExistence type="predicted"/>
<keyword evidence="3" id="KW-1185">Reference proteome</keyword>
<dbReference type="Proteomes" id="UP001248536">
    <property type="component" value="Unassembled WGS sequence"/>
</dbReference>
<dbReference type="RefSeq" id="WP_152423012.1">
    <property type="nucleotide sequence ID" value="NZ_BAABDY010000006.1"/>
</dbReference>
<reference evidence="2 3" key="1">
    <citation type="submission" date="2022-06" db="EMBL/GenBank/DDBJ databases">
        <title>Haloarcula sp. a new haloarchaeum isolate from saline soil.</title>
        <authorList>
            <person name="Strakova D."/>
            <person name="Galisteo C."/>
            <person name="Sanchez-Porro C."/>
            <person name="Ventosa A."/>
        </authorList>
    </citation>
    <scope>NUCLEOTIDE SEQUENCE [LARGE SCALE GENOMIC DNA]</scope>
    <source>
        <strain evidence="2 3">JCM 15760</strain>
    </source>
</reference>
<protein>
    <submittedName>
        <fullName evidence="2">Uncharacterized protein</fullName>
    </submittedName>
</protein>
<feature type="transmembrane region" description="Helical" evidence="1">
    <location>
        <begin position="6"/>
        <end position="28"/>
    </location>
</feature>
<keyword evidence="1" id="KW-0472">Membrane</keyword>
<evidence type="ECO:0000313" key="2">
    <source>
        <dbReference type="EMBL" id="MDS0255928.1"/>
    </source>
</evidence>
<name>A0ABU2F5R8_HALAR</name>
<accession>A0ABU2F5R8</accession>
<dbReference type="EMBL" id="JAMQCP010000006">
    <property type="protein sequence ID" value="MDS0255928.1"/>
    <property type="molecule type" value="Genomic_DNA"/>
</dbReference>
<gene>
    <name evidence="2" type="ORF">NC662_19700</name>
</gene>
<feature type="transmembrane region" description="Helical" evidence="1">
    <location>
        <begin position="68"/>
        <end position="88"/>
    </location>
</feature>